<feature type="domain" description="AAA+ ATPase" evidence="10">
    <location>
        <begin position="1"/>
        <end position="137"/>
    </location>
</feature>
<keyword evidence="9" id="KW-0175">Coiled coil</keyword>
<protein>
    <recommendedName>
        <fullName evidence="2">Chaperone protein ClpB</fullName>
    </recommendedName>
</protein>
<dbReference type="AlphaFoldDB" id="A0A0R2TKB9"/>
<feature type="non-terminal residue" evidence="12">
    <location>
        <position position="1"/>
    </location>
</feature>
<evidence type="ECO:0000256" key="2">
    <source>
        <dbReference type="ARBA" id="ARBA00017574"/>
    </source>
</evidence>
<dbReference type="PRINTS" id="PR00300">
    <property type="entry name" value="CLPPROTEASEA"/>
</dbReference>
<dbReference type="GO" id="GO:0034605">
    <property type="term" value="P:cellular response to heat"/>
    <property type="evidence" value="ECO:0007669"/>
    <property type="project" value="TreeGrafter"/>
</dbReference>
<dbReference type="Pfam" id="PF17871">
    <property type="entry name" value="AAA_lid_9"/>
    <property type="match status" value="1"/>
</dbReference>
<dbReference type="InterPro" id="IPR028299">
    <property type="entry name" value="ClpA/B_CS2"/>
</dbReference>
<dbReference type="Gene3D" id="3.40.50.300">
    <property type="entry name" value="P-loop containing nucleotide triphosphate hydrolases"/>
    <property type="match status" value="3"/>
</dbReference>
<dbReference type="Pfam" id="PF07724">
    <property type="entry name" value="AAA_2"/>
    <property type="match status" value="1"/>
</dbReference>
<dbReference type="FunFam" id="3.40.50.300:FF:000120">
    <property type="entry name" value="ATP-dependent chaperone ClpB"/>
    <property type="match status" value="1"/>
</dbReference>
<dbReference type="PANTHER" id="PTHR11638:SF18">
    <property type="entry name" value="HEAT SHOCK PROTEIN 104"/>
    <property type="match status" value="1"/>
</dbReference>
<evidence type="ECO:0000256" key="3">
    <source>
        <dbReference type="ARBA" id="ARBA00022737"/>
    </source>
</evidence>
<dbReference type="Gene3D" id="1.10.8.60">
    <property type="match status" value="1"/>
</dbReference>
<evidence type="ECO:0000259" key="10">
    <source>
        <dbReference type="SMART" id="SM00382"/>
    </source>
</evidence>
<feature type="coiled-coil region" evidence="9">
    <location>
        <begin position="199"/>
        <end position="286"/>
    </location>
</feature>
<feature type="domain" description="AAA+ ATPase" evidence="10">
    <location>
        <begin position="391"/>
        <end position="535"/>
    </location>
</feature>
<keyword evidence="6 8" id="KW-0143">Chaperone</keyword>
<dbReference type="InterPro" id="IPR003593">
    <property type="entry name" value="AAA+_ATPase"/>
</dbReference>
<evidence type="ECO:0000256" key="7">
    <source>
        <dbReference type="ARBA" id="ARBA00026057"/>
    </source>
</evidence>
<dbReference type="InterPro" id="IPR003959">
    <property type="entry name" value="ATPase_AAA_core"/>
</dbReference>
<dbReference type="InterPro" id="IPR041546">
    <property type="entry name" value="ClpA/ClpB_AAA_lid"/>
</dbReference>
<gene>
    <name evidence="12" type="ORF">ABR72_01430</name>
</gene>
<proteinExistence type="inferred from homology"/>
<dbReference type="GO" id="GO:0005524">
    <property type="term" value="F:ATP binding"/>
    <property type="evidence" value="ECO:0007669"/>
    <property type="project" value="UniProtKB-KW"/>
</dbReference>
<dbReference type="InterPro" id="IPR027417">
    <property type="entry name" value="P-loop_NTPase"/>
</dbReference>
<comment type="caution">
    <text evidence="12">The sequence shown here is derived from an EMBL/GenBank/DDBJ whole genome shotgun (WGS) entry which is preliminary data.</text>
</comment>
<dbReference type="FunFam" id="3.40.50.300:FF:000025">
    <property type="entry name" value="ATP-dependent Clp protease subunit"/>
    <property type="match status" value="1"/>
</dbReference>
<dbReference type="SUPFAM" id="SSF52540">
    <property type="entry name" value="P-loop containing nucleoside triphosphate hydrolases"/>
    <property type="match status" value="2"/>
</dbReference>
<evidence type="ECO:0000256" key="5">
    <source>
        <dbReference type="ARBA" id="ARBA00022840"/>
    </source>
</evidence>
<evidence type="ECO:0000256" key="4">
    <source>
        <dbReference type="ARBA" id="ARBA00022741"/>
    </source>
</evidence>
<reference evidence="12 13" key="1">
    <citation type="submission" date="2015-10" db="EMBL/GenBank/DDBJ databases">
        <title>Metagenome-Assembled Genomes uncover a global brackish microbiome.</title>
        <authorList>
            <person name="Hugerth L.W."/>
            <person name="Larsson J."/>
            <person name="Alneberg J."/>
            <person name="Lindh M.V."/>
            <person name="Legrand C."/>
            <person name="Pinhassi J."/>
            <person name="Andersson A.F."/>
        </authorList>
    </citation>
    <scope>NUCLEOTIDE SEQUENCE [LARGE SCALE GENOMIC DNA]</scope>
    <source>
        <strain evidence="12">BACL4 MAG-120920-bin41</strain>
    </source>
</reference>
<dbReference type="FunFam" id="1.10.8.60:FF:000017">
    <property type="entry name" value="ATP-dependent chaperone ClpB"/>
    <property type="match status" value="1"/>
</dbReference>
<organism evidence="12 13">
    <name type="scientific">OM182 bacterium BACL3 MAG-120920-bin41</name>
    <dbReference type="NCBI Taxonomy" id="1655580"/>
    <lineage>
        <taxon>Bacteria</taxon>
        <taxon>Pseudomonadati</taxon>
        <taxon>Pseudomonadota</taxon>
        <taxon>Gammaproteobacteria</taxon>
        <taxon>OMG group</taxon>
        <taxon>OM182 clade</taxon>
    </lineage>
</organism>
<dbReference type="SMART" id="SM00382">
    <property type="entry name" value="AAA"/>
    <property type="match status" value="2"/>
</dbReference>
<comment type="similarity">
    <text evidence="1 8">Belongs to the ClpA/ClpB family.</text>
</comment>
<keyword evidence="5 8" id="KW-0067">ATP-binding</keyword>
<evidence type="ECO:0000256" key="9">
    <source>
        <dbReference type="SAM" id="Coils"/>
    </source>
</evidence>
<evidence type="ECO:0000256" key="6">
    <source>
        <dbReference type="ARBA" id="ARBA00023186"/>
    </source>
</evidence>
<dbReference type="InterPro" id="IPR050130">
    <property type="entry name" value="ClpA_ClpB"/>
</dbReference>
<dbReference type="CDD" id="cd00009">
    <property type="entry name" value="AAA"/>
    <property type="match status" value="1"/>
</dbReference>
<dbReference type="Pfam" id="PF10431">
    <property type="entry name" value="ClpB_D2-small"/>
    <property type="match status" value="1"/>
</dbReference>
<evidence type="ECO:0000313" key="12">
    <source>
        <dbReference type="EMBL" id="KRO85018.1"/>
    </source>
</evidence>
<dbReference type="InterPro" id="IPR001270">
    <property type="entry name" value="ClpA/B"/>
</dbReference>
<dbReference type="Pfam" id="PF00004">
    <property type="entry name" value="AAA"/>
    <property type="match status" value="1"/>
</dbReference>
<comment type="subunit">
    <text evidence="7">Homohexamer. The oligomerization is ATP-dependent.</text>
</comment>
<dbReference type="CDD" id="cd19499">
    <property type="entry name" value="RecA-like_ClpB_Hsp104-like"/>
    <property type="match status" value="1"/>
</dbReference>
<name>A0A0R2TKB9_9GAMM</name>
<dbReference type="EMBL" id="LIBE01000097">
    <property type="protein sequence ID" value="KRO85018.1"/>
    <property type="molecule type" value="Genomic_DNA"/>
</dbReference>
<dbReference type="SMART" id="SM01086">
    <property type="entry name" value="ClpB_D2-small"/>
    <property type="match status" value="1"/>
</dbReference>
<evidence type="ECO:0000259" key="11">
    <source>
        <dbReference type="SMART" id="SM01086"/>
    </source>
</evidence>
<accession>A0A0R2TKB9</accession>
<feature type="domain" description="Clp ATPase C-terminal" evidence="11">
    <location>
        <begin position="570"/>
        <end position="660"/>
    </location>
</feature>
<dbReference type="PANTHER" id="PTHR11638">
    <property type="entry name" value="ATP-DEPENDENT CLP PROTEASE"/>
    <property type="match status" value="1"/>
</dbReference>
<dbReference type="InterPro" id="IPR018368">
    <property type="entry name" value="ClpA/B_CS1"/>
</dbReference>
<evidence type="ECO:0000256" key="8">
    <source>
        <dbReference type="RuleBase" id="RU004432"/>
    </source>
</evidence>
<dbReference type="PROSITE" id="PS00871">
    <property type="entry name" value="CLPAB_2"/>
    <property type="match status" value="1"/>
</dbReference>
<dbReference type="GO" id="GO:0016887">
    <property type="term" value="F:ATP hydrolysis activity"/>
    <property type="evidence" value="ECO:0007669"/>
    <property type="project" value="InterPro"/>
</dbReference>
<keyword evidence="3" id="KW-0677">Repeat</keyword>
<evidence type="ECO:0000256" key="1">
    <source>
        <dbReference type="ARBA" id="ARBA00008675"/>
    </source>
</evidence>
<dbReference type="GO" id="GO:0005737">
    <property type="term" value="C:cytoplasm"/>
    <property type="evidence" value="ECO:0007669"/>
    <property type="project" value="TreeGrafter"/>
</dbReference>
<dbReference type="InterPro" id="IPR019489">
    <property type="entry name" value="Clp_ATPase_C"/>
</dbReference>
<evidence type="ECO:0000313" key="13">
    <source>
        <dbReference type="Proteomes" id="UP000051547"/>
    </source>
</evidence>
<keyword evidence="4 8" id="KW-0547">Nucleotide-binding</keyword>
<sequence length="666" mass="73603">EPGVGKTAIIEGLAQRIINGEVPEGLKEKKILSLDMGALIAGAKFRGEFEERLKSVLAEIAKLEGNVILFIDELHTMVGAGKAEGAMDAGNMLKPALARGELHCVGATTLDEYRQYIEKDAALERRFQKVLVDEPSEEDTIAILRGLKERYEVHHGVAISDGAIIAATKLSQRYITDRQLPDKAIDLIDEAASLIRMEIDSKPEEMDRLERRLIQLKIEREALKKDEDPATQKRKEKLAESIEELEREFSDLEEIWKAEKASVQGVQTIKSSLEQARSDMEHARRAGDLGRMSEIQYGIIPELEAKLESATTVEAQEKQLLRSRVTDEEIAEVVARATGIPVSKMLEGDREKLLQMEGSLHERVIGQNEAVSAVSNAVRRSRSGLSDPNRPNGSFLFLGPTGVGKTELCKALAEFLFDTEDAMVRIDMSEFMERHSVARLIGAPPGYVGYEEGGYLTEAVRRRPYSVLLLDEIEKAHPDVFNILLQVMDDGRLTDGHGRTVDFRNTVIVMTSNLGSDHIQEAMLKGAITGATGEEEAYSAMKETVLQDVVKHFSPEFVNRIDETVVFQPLQSGQIRAIAEIQIELLNDRLRERDLVLEVSSAALDKLAEVGYDPVYGARPLKRAIQSHIENPLAQEVLKGSFAPGSVILVDANPAGGLSFEASAVH</sequence>
<dbReference type="Proteomes" id="UP000051547">
    <property type="component" value="Unassembled WGS sequence"/>
</dbReference>
<dbReference type="PROSITE" id="PS00870">
    <property type="entry name" value="CLPAB_1"/>
    <property type="match status" value="1"/>
</dbReference>